<evidence type="ECO:0000313" key="4">
    <source>
        <dbReference type="Proteomes" id="UP001161916"/>
    </source>
</evidence>
<reference evidence="3" key="2">
    <citation type="journal article" date="2023" name="Gut Microbes">
        <title>Characterization of Bifidobacterium kashiwanohense that utilizes both milk- and plant-derived oligosaccharides.</title>
        <authorList>
            <person name="Orihara K."/>
            <person name="Yahagi K."/>
            <person name="Saito Y."/>
            <person name="Watanabe Y."/>
            <person name="Sasai T."/>
            <person name="Hara T."/>
            <person name="Tsukuda N."/>
            <person name="Oki K."/>
            <person name="Fujimoto J."/>
            <person name="Matsuki T."/>
        </authorList>
    </citation>
    <scope>NUCLEOTIDE SEQUENCE</scope>
    <source>
        <strain evidence="3">YIT 13062</strain>
    </source>
</reference>
<dbReference type="InterPro" id="IPR004386">
    <property type="entry name" value="Toxin_YafQ-like"/>
</dbReference>
<dbReference type="SUPFAM" id="SSF143011">
    <property type="entry name" value="RelE-like"/>
    <property type="match status" value="1"/>
</dbReference>
<dbReference type="RefSeq" id="WP_271701463.1">
    <property type="nucleotide sequence ID" value="NZ_JAOPMH010000001.1"/>
</dbReference>
<comment type="caution">
    <text evidence="3">The sequence shown here is derived from an EMBL/GenBank/DDBJ whole genome shotgun (WGS) entry which is preliminary data.</text>
</comment>
<reference evidence="3" key="1">
    <citation type="submission" date="2022-09" db="EMBL/GenBank/DDBJ databases">
        <authorList>
            <person name="Orihara K."/>
        </authorList>
    </citation>
    <scope>NUCLEOTIDE SEQUENCE</scope>
    <source>
        <strain evidence="3">YIT 13062</strain>
    </source>
</reference>
<evidence type="ECO:0000256" key="1">
    <source>
        <dbReference type="ARBA" id="ARBA00022649"/>
    </source>
</evidence>
<keyword evidence="1" id="KW-1277">Toxin-antitoxin system</keyword>
<accession>A0AA43P5N2</accession>
<evidence type="ECO:0000256" key="2">
    <source>
        <dbReference type="PIRSR" id="PIRSR006156-1"/>
    </source>
</evidence>
<dbReference type="Pfam" id="PF15738">
    <property type="entry name" value="YafQ_toxin"/>
    <property type="match status" value="1"/>
</dbReference>
<dbReference type="GO" id="GO:0004521">
    <property type="term" value="F:RNA endonuclease activity"/>
    <property type="evidence" value="ECO:0007669"/>
    <property type="project" value="TreeGrafter"/>
</dbReference>
<dbReference type="InterPro" id="IPR007712">
    <property type="entry name" value="RelE/ParE_toxin"/>
</dbReference>
<organism evidence="3 4">
    <name type="scientific">Bifidobacterium catenulatum subsp. kashiwanohense</name>
    <dbReference type="NCBI Taxonomy" id="630129"/>
    <lineage>
        <taxon>Bacteria</taxon>
        <taxon>Bacillati</taxon>
        <taxon>Actinomycetota</taxon>
        <taxon>Actinomycetes</taxon>
        <taxon>Bifidobacteriales</taxon>
        <taxon>Bifidobacteriaceae</taxon>
        <taxon>Bifidobacterium</taxon>
    </lineage>
</organism>
<evidence type="ECO:0000313" key="3">
    <source>
        <dbReference type="EMBL" id="MDH7889108.1"/>
    </source>
</evidence>
<sequence length="96" mass="10939">MSETKYKVKTTSRFKRDFKLAKRRGLDTGLLEETISVLANGGTLPERYHDHALIGKLDGFRECHVLPDFLLIYLIEDDVLTLTLTRTGTHSDLFGK</sequence>
<dbReference type="PIRSF" id="PIRSF006156">
    <property type="entry name" value="YafQ"/>
    <property type="match status" value="1"/>
</dbReference>
<proteinExistence type="predicted"/>
<dbReference type="Gene3D" id="3.30.2310.20">
    <property type="entry name" value="RelE-like"/>
    <property type="match status" value="1"/>
</dbReference>
<dbReference type="Proteomes" id="UP001161916">
    <property type="component" value="Unassembled WGS sequence"/>
</dbReference>
<dbReference type="InterPro" id="IPR035093">
    <property type="entry name" value="RelE/ParE_toxin_dom_sf"/>
</dbReference>
<dbReference type="EMBL" id="JAOPMH010000001">
    <property type="protein sequence ID" value="MDH7889108.1"/>
    <property type="molecule type" value="Genomic_DNA"/>
</dbReference>
<name>A0AA43P5N2_9BIFI</name>
<protein>
    <submittedName>
        <fullName evidence="3">Type II toxin-antitoxin system YafQ family toxin</fullName>
    </submittedName>
</protein>
<feature type="active site" description="Proton donor" evidence="2">
    <location>
        <position position="90"/>
    </location>
</feature>
<dbReference type="NCBIfam" id="TIGR02385">
    <property type="entry name" value="RelE_StbE"/>
    <property type="match status" value="1"/>
</dbReference>
<gene>
    <name evidence="3" type="ORF">OB951_00530</name>
</gene>
<dbReference type="GO" id="GO:0006402">
    <property type="term" value="P:mRNA catabolic process"/>
    <property type="evidence" value="ECO:0007669"/>
    <property type="project" value="TreeGrafter"/>
</dbReference>
<dbReference type="GO" id="GO:0006415">
    <property type="term" value="P:translational termination"/>
    <property type="evidence" value="ECO:0007669"/>
    <property type="project" value="TreeGrafter"/>
</dbReference>
<dbReference type="AlphaFoldDB" id="A0AA43P5N2"/>
<dbReference type="PANTHER" id="PTHR40588:SF1">
    <property type="entry name" value="MRNA INTERFERASE TOXIN YAFQ"/>
    <property type="match status" value="1"/>
</dbReference>
<dbReference type="PANTHER" id="PTHR40588">
    <property type="entry name" value="MRNA INTERFERASE TOXIN YAFQ"/>
    <property type="match status" value="1"/>
</dbReference>